<dbReference type="PANTHER" id="PTHR12286:SF5">
    <property type="entry name" value="SACCHAROPINE DEHYDROGENASE-LIKE OXIDOREDUCTASE"/>
    <property type="match status" value="1"/>
</dbReference>
<evidence type="ECO:0000313" key="2">
    <source>
        <dbReference type="Proteomes" id="UP000472277"/>
    </source>
</evidence>
<dbReference type="Proteomes" id="UP000472277">
    <property type="component" value="Chromosome 1"/>
</dbReference>
<keyword evidence="2" id="KW-1185">Reference proteome</keyword>
<evidence type="ECO:0000313" key="1">
    <source>
        <dbReference type="Ensembl" id="ENSSTUP00000001377.1"/>
    </source>
</evidence>
<dbReference type="GeneTree" id="ENSGT00390000004799"/>
<organism evidence="1 2">
    <name type="scientific">Salmo trutta</name>
    <name type="common">Brown trout</name>
    <dbReference type="NCBI Taxonomy" id="8032"/>
    <lineage>
        <taxon>Eukaryota</taxon>
        <taxon>Metazoa</taxon>
        <taxon>Chordata</taxon>
        <taxon>Craniata</taxon>
        <taxon>Vertebrata</taxon>
        <taxon>Euteleostomi</taxon>
        <taxon>Actinopterygii</taxon>
        <taxon>Neopterygii</taxon>
        <taxon>Teleostei</taxon>
        <taxon>Protacanthopterygii</taxon>
        <taxon>Salmoniformes</taxon>
        <taxon>Salmonidae</taxon>
        <taxon>Salmoninae</taxon>
        <taxon>Salmo</taxon>
    </lineage>
</organism>
<dbReference type="GO" id="GO:0005739">
    <property type="term" value="C:mitochondrion"/>
    <property type="evidence" value="ECO:0007669"/>
    <property type="project" value="TreeGrafter"/>
</dbReference>
<dbReference type="GO" id="GO:0009247">
    <property type="term" value="P:glycolipid biosynthetic process"/>
    <property type="evidence" value="ECO:0007669"/>
    <property type="project" value="TreeGrafter"/>
</dbReference>
<dbReference type="GO" id="GO:0005886">
    <property type="term" value="C:plasma membrane"/>
    <property type="evidence" value="ECO:0007669"/>
    <property type="project" value="TreeGrafter"/>
</dbReference>
<dbReference type="PANTHER" id="PTHR12286">
    <property type="entry name" value="SACCHAROPINE DEHYDROGENASE-LIKE OXIDOREDUCTASE"/>
    <property type="match status" value="1"/>
</dbReference>
<proteinExistence type="predicted"/>
<reference evidence="1" key="3">
    <citation type="submission" date="2025-09" db="UniProtKB">
        <authorList>
            <consortium name="Ensembl"/>
        </authorList>
    </citation>
    <scope>IDENTIFICATION</scope>
</reference>
<accession>A0A673VYS2</accession>
<sequence>MLTVTSARPDNIIIFGASGFNRQFVMEEAQSAEDPSGSLKWALAGQSRQWLEGGLNQASKSDAPYVLYTSLTRKEKQTHGPPCQQGLVVLNCVGPVIMSVVVETWEEGGVWLASHSCGPELSFVQPPKSGVIGSCGFDSIPADMSFLYTRDQFKGRELHFQSFLQCSFLPCKEAVTWKSAIYGFADSGSLRKLRKKFGHQPLPIVGAKVKKRYCLFLSKQIVQHAISFIGSDSWVVRRSQRFLYEEESTLRCNTTTNLDPLDLTQSQMEGTSFSLMFFRYGYAEALHPSQGGPNARICTQKHGPGSVATPVAMVQATITILNEPQFLPINPGAAFARTTLINRLSRHGLVFSVKRF</sequence>
<reference evidence="1" key="2">
    <citation type="submission" date="2025-08" db="UniProtKB">
        <authorList>
            <consortium name="Ensembl"/>
        </authorList>
    </citation>
    <scope>IDENTIFICATION</scope>
</reference>
<dbReference type="InterPro" id="IPR051276">
    <property type="entry name" value="Saccharopine_DH-like_oxidrdct"/>
</dbReference>
<dbReference type="Ensembl" id="ENSSTUT00000001496.1">
    <property type="protein sequence ID" value="ENSSTUP00000001377.1"/>
    <property type="gene ID" value="ENSSTUG00000000730.1"/>
</dbReference>
<dbReference type="AlphaFoldDB" id="A0A673VYS2"/>
<name>A0A673VYS2_SALTR</name>
<dbReference type="GO" id="GO:0005811">
    <property type="term" value="C:lipid droplet"/>
    <property type="evidence" value="ECO:0007669"/>
    <property type="project" value="TreeGrafter"/>
</dbReference>
<dbReference type="OMA" id="ICTQKHG"/>
<reference evidence="1" key="1">
    <citation type="submission" date="2021-04" db="EMBL/GenBank/DDBJ databases">
        <authorList>
            <consortium name="Wellcome Sanger Institute Data Sharing"/>
        </authorList>
    </citation>
    <scope>NUCLEOTIDE SEQUENCE [LARGE SCALE GENOMIC DNA]</scope>
</reference>
<protein>
    <submittedName>
        <fullName evidence="1">Saccharopine dehydrogenase b</fullName>
    </submittedName>
</protein>